<reference evidence="2" key="1">
    <citation type="journal article" date="2019" name="Int. J. Syst. Evol. Microbiol.">
        <title>The Global Catalogue of Microorganisms (GCM) 10K type strain sequencing project: providing services to taxonomists for standard genome sequencing and annotation.</title>
        <authorList>
            <consortium name="The Broad Institute Genomics Platform"/>
            <consortium name="The Broad Institute Genome Sequencing Center for Infectious Disease"/>
            <person name="Wu L."/>
            <person name="Ma J."/>
        </authorList>
    </citation>
    <scope>NUCLEOTIDE SEQUENCE [LARGE SCALE GENOMIC DNA]</scope>
    <source>
        <strain evidence="2">JCM 11650</strain>
    </source>
</reference>
<organism evidence="1 2">
    <name type="scientific">Brachybacterium rhamnosum</name>
    <dbReference type="NCBI Taxonomy" id="173361"/>
    <lineage>
        <taxon>Bacteria</taxon>
        <taxon>Bacillati</taxon>
        <taxon>Actinomycetota</taxon>
        <taxon>Actinomycetes</taxon>
        <taxon>Micrococcales</taxon>
        <taxon>Dermabacteraceae</taxon>
        <taxon>Brachybacterium</taxon>
    </lineage>
</organism>
<sequence>MTTIGELTLNDIDSTTISIEWRGDTITGVIRDIQTSTWQVKSTLGLGIPGVRVGDRVTDVKIHFSNFVVDKIRLDHPCEVIS</sequence>
<dbReference type="EMBL" id="JBHUFL010000003">
    <property type="protein sequence ID" value="MFD1836404.1"/>
    <property type="molecule type" value="Genomic_DNA"/>
</dbReference>
<keyword evidence="2" id="KW-1185">Reference proteome</keyword>
<name>A0ABW4Q1J0_9MICO</name>
<evidence type="ECO:0000313" key="2">
    <source>
        <dbReference type="Proteomes" id="UP001597280"/>
    </source>
</evidence>
<evidence type="ECO:0000313" key="1">
    <source>
        <dbReference type="EMBL" id="MFD1836404.1"/>
    </source>
</evidence>
<protein>
    <submittedName>
        <fullName evidence="1">Uncharacterized protein</fullName>
    </submittedName>
</protein>
<proteinExistence type="predicted"/>
<accession>A0ABW4Q1J0</accession>
<gene>
    <name evidence="1" type="ORF">ACFSDA_15170</name>
</gene>
<dbReference type="RefSeq" id="WP_343905863.1">
    <property type="nucleotide sequence ID" value="NZ_BAAAIS010000003.1"/>
</dbReference>
<dbReference type="Proteomes" id="UP001597280">
    <property type="component" value="Unassembled WGS sequence"/>
</dbReference>
<comment type="caution">
    <text evidence="1">The sequence shown here is derived from an EMBL/GenBank/DDBJ whole genome shotgun (WGS) entry which is preliminary data.</text>
</comment>